<feature type="transmembrane region" description="Helical" evidence="1">
    <location>
        <begin position="27"/>
        <end position="50"/>
    </location>
</feature>
<proteinExistence type="predicted"/>
<dbReference type="SMART" id="SM00718">
    <property type="entry name" value="DM4_12"/>
    <property type="match status" value="1"/>
</dbReference>
<keyword evidence="1" id="KW-0812">Transmembrane</keyword>
<reference evidence="2" key="1">
    <citation type="submission" date="2020-05" db="UniProtKB">
        <authorList>
            <consortium name="EnsemblMetazoa"/>
        </authorList>
    </citation>
    <scope>IDENTIFICATION</scope>
    <source>
        <strain evidence="2">USDA</strain>
    </source>
</reference>
<dbReference type="InterPro" id="IPR006631">
    <property type="entry name" value="DM4_12"/>
</dbReference>
<dbReference type="EnsemblMetazoa" id="SCAU015734-RA">
    <property type="protein sequence ID" value="SCAU015734-PA"/>
    <property type="gene ID" value="SCAU015734"/>
</dbReference>
<keyword evidence="1" id="KW-1133">Transmembrane helix</keyword>
<evidence type="ECO:0000313" key="2">
    <source>
        <dbReference type="EnsemblMetazoa" id="SCAU015734-PA"/>
    </source>
</evidence>
<sequence length="257" mass="29150">MWHQQTLRSTHNSLHRLTQISGRTLQLAVAPLIALYLVASLAQVGAIVFFPRGASYGMISAIAIPLHLPHRNVYMAFNFEANYGLPPNDSYNEWIDRWNLDQEYLGIGNNVTVINNRRNLDKRSLPSTASLLPRYDRRSFYRTFTDYLNHYQMNGTACLLRTICEVAASTVEENNGVLGSFLKILFMPTTSRPERPLHNAINDENLYRAERQGRQYLANMDNDEDNGGGGDADEGNACLDYSHWCPEGVINMISDLY</sequence>
<protein>
    <submittedName>
        <fullName evidence="2">Uncharacterized protein</fullName>
    </submittedName>
</protein>
<keyword evidence="3" id="KW-1185">Reference proteome</keyword>
<keyword evidence="1" id="KW-0472">Membrane</keyword>
<name>A0A1I8QBW6_STOCA</name>
<dbReference type="PANTHER" id="PTHR21398:SF22">
    <property type="entry name" value="IP12060P-RELATED"/>
    <property type="match status" value="1"/>
</dbReference>
<accession>A0A1I8QBW6</accession>
<dbReference type="VEuPathDB" id="VectorBase:SCAU015734"/>
<dbReference type="PANTHER" id="PTHR21398">
    <property type="entry name" value="AGAP007094-PA"/>
    <property type="match status" value="1"/>
</dbReference>
<organism evidence="2 3">
    <name type="scientific">Stomoxys calcitrans</name>
    <name type="common">Stable fly</name>
    <name type="synonym">Conops calcitrans</name>
    <dbReference type="NCBI Taxonomy" id="35570"/>
    <lineage>
        <taxon>Eukaryota</taxon>
        <taxon>Metazoa</taxon>
        <taxon>Ecdysozoa</taxon>
        <taxon>Arthropoda</taxon>
        <taxon>Hexapoda</taxon>
        <taxon>Insecta</taxon>
        <taxon>Pterygota</taxon>
        <taxon>Neoptera</taxon>
        <taxon>Endopterygota</taxon>
        <taxon>Diptera</taxon>
        <taxon>Brachycera</taxon>
        <taxon>Muscomorpha</taxon>
        <taxon>Muscoidea</taxon>
        <taxon>Muscidae</taxon>
        <taxon>Stomoxys</taxon>
    </lineage>
</organism>
<dbReference type="Pfam" id="PF07841">
    <property type="entry name" value="DM4_12"/>
    <property type="match status" value="1"/>
</dbReference>
<evidence type="ECO:0000313" key="3">
    <source>
        <dbReference type="Proteomes" id="UP000095300"/>
    </source>
</evidence>
<gene>
    <name evidence="2" type="primary">106094551</name>
</gene>
<dbReference type="OrthoDB" id="6340174at2759"/>
<evidence type="ECO:0000256" key="1">
    <source>
        <dbReference type="SAM" id="Phobius"/>
    </source>
</evidence>
<dbReference type="AlphaFoldDB" id="A0A1I8QBW6"/>
<dbReference type="Proteomes" id="UP000095300">
    <property type="component" value="Unassembled WGS sequence"/>
</dbReference>